<gene>
    <name evidence="1" type="ORF">Ec42</name>
</gene>
<dbReference type="Proteomes" id="UP000241856">
    <property type="component" value="Segment"/>
</dbReference>
<proteinExistence type="predicted"/>
<evidence type="ECO:0000313" key="2">
    <source>
        <dbReference type="Proteomes" id="UP000241856"/>
    </source>
</evidence>
<name>A0A2P0W9W9_9CAUD</name>
<protein>
    <submittedName>
        <fullName evidence="1">Uncharacterized protein</fullName>
    </submittedName>
</protein>
<sequence length="104" mass="11990">MQVFVKLVDTYYMAAQGMDGVIVKGETLSSHPDYAAKPGDSVFVDIRDMRPFMRPEHHHLCDEWLDKPMRYLYTIPGVYDTRATCDVVDNPFAHWNTLKSGELH</sequence>
<keyword evidence="2" id="KW-1185">Reference proteome</keyword>
<accession>A0A2P0W9W9</accession>
<reference evidence="1 2" key="1">
    <citation type="submission" date="2017-12" db="EMBL/GenBank/DDBJ databases">
        <title>Genomic analysis of a novel phage Ec_L1 lytic to Enterobacter cloacae.</title>
        <authorList>
            <person name="Li Z."/>
            <person name="Ren H."/>
            <person name="Xu Y."/>
        </authorList>
    </citation>
    <scope>NUCLEOTIDE SEQUENCE [LARGE SCALE GENOMIC DNA]</scope>
</reference>
<evidence type="ECO:0000313" key="1">
    <source>
        <dbReference type="EMBL" id="AUV57156.1"/>
    </source>
</evidence>
<organism evidence="1 2">
    <name type="scientific">Enterobacter phage Ec_L1</name>
    <dbReference type="NCBI Taxonomy" id="2070180"/>
    <lineage>
        <taxon>Viruses</taxon>
        <taxon>Duplodnaviria</taxon>
        <taxon>Heunggongvirae</taxon>
        <taxon>Uroviricota</taxon>
        <taxon>Caudoviricetes</taxon>
        <taxon>Drexlerviridae</taxon>
        <taxon>Eclunavirus</taxon>
        <taxon>Eclunavirus EcL1</taxon>
    </lineage>
</organism>
<dbReference type="EMBL" id="MG732930">
    <property type="protein sequence ID" value="AUV57156.1"/>
    <property type="molecule type" value="Genomic_DNA"/>
</dbReference>